<organism evidence="1 2">
    <name type="scientific">Hydra vulgaris</name>
    <name type="common">Hydra</name>
    <name type="synonym">Hydra attenuata</name>
    <dbReference type="NCBI Taxonomy" id="6087"/>
    <lineage>
        <taxon>Eukaryota</taxon>
        <taxon>Metazoa</taxon>
        <taxon>Cnidaria</taxon>
        <taxon>Hydrozoa</taxon>
        <taxon>Hydroidolina</taxon>
        <taxon>Anthoathecata</taxon>
        <taxon>Aplanulata</taxon>
        <taxon>Hydridae</taxon>
        <taxon>Hydra</taxon>
    </lineage>
</organism>
<dbReference type="Pfam" id="PF15299">
    <property type="entry name" value="ALS2CR8"/>
    <property type="match status" value="1"/>
</dbReference>
<dbReference type="GeneID" id="136083189"/>
<name>A0ABM4CAI3_HYDVU</name>
<keyword evidence="1" id="KW-1185">Reference proteome</keyword>
<evidence type="ECO:0000313" key="2">
    <source>
        <dbReference type="RefSeq" id="XP_065658666.1"/>
    </source>
</evidence>
<sequence>MEKISFSYDKISGDDKRYRESLSLLEDSSLIKAEKWICAESYEEILALIRNYETETVSKFTCYSADKDFGNIEASVKHHKIRWEDDSVSFNGVPFMIVGSKVLDCMHGRDRKVSFKEEYKMRCNDRKVSDHSYFKNYEMIQDTKKFNCSSQIKIKEVLKFPDFKIIEDSKWKRVTSSKKIREAILKNEAVGQKMFSVFLPSTSSHTGHFTGDAAGISQPIDARLKEEIFTSSEFITSVDEMRRRLEIIVTREMFKNSICPSKSNKRFFPSKKTIRCYMLEAVRKKRYSNIDQECLIKKIEQWKVENPHRRFYLRPKGISKNCMYLIFYCEHSLLNFNFHQDIQK</sequence>
<reference evidence="2" key="1">
    <citation type="submission" date="2025-08" db="UniProtKB">
        <authorList>
            <consortium name="RefSeq"/>
        </authorList>
    </citation>
    <scope>IDENTIFICATION</scope>
</reference>
<evidence type="ECO:0000313" key="1">
    <source>
        <dbReference type="Proteomes" id="UP001652625"/>
    </source>
</evidence>
<dbReference type="RefSeq" id="XP_065658666.1">
    <property type="nucleotide sequence ID" value="XM_065802594.1"/>
</dbReference>
<dbReference type="PANTHER" id="PTHR47456:SF1">
    <property type="entry name" value="PHD-TYPE DOMAIN-CONTAINING PROTEIN"/>
    <property type="match status" value="1"/>
</dbReference>
<dbReference type="PANTHER" id="PTHR47456">
    <property type="entry name" value="PHD-TYPE DOMAIN-CONTAINING PROTEIN"/>
    <property type="match status" value="1"/>
</dbReference>
<dbReference type="Proteomes" id="UP001652625">
    <property type="component" value="Chromosome 08"/>
</dbReference>
<protein>
    <submittedName>
        <fullName evidence="2">Uncharacterized protein LOC136083189</fullName>
    </submittedName>
</protein>
<dbReference type="InterPro" id="IPR029309">
    <property type="entry name" value="CaRF"/>
</dbReference>
<gene>
    <name evidence="2" type="primary">LOC136083189</name>
</gene>
<proteinExistence type="predicted"/>
<accession>A0ABM4CAI3</accession>